<feature type="compositionally biased region" description="Polar residues" evidence="1">
    <location>
        <begin position="19"/>
        <end position="28"/>
    </location>
</feature>
<dbReference type="PANTHER" id="PTHR14778:SF2">
    <property type="entry name" value="KINETOCHORE-ASSOCIATED PROTEIN DSN1 HOMOLOG"/>
    <property type="match status" value="1"/>
</dbReference>
<sequence>MASRRSSARLSGGGEALTDTRNGVTGSWVNGVARKRDEVFGMGIIGPESKKRKKEVKKVFKPQPVPQQNSSDTPPEEIINLPPPPSEKKIARRRESTRAIRERSPLSPDLKKQRTGLTQRSKLPESSQSHLSKTHSQPIDFLEFSAPSRPRASMPRPSSPPRRTFLSSSISKPSSTSSTQPSITIGHMGPPPPPPTGGFARKTRKSMMGIRDLTSETLVPVPDSETPMIKKNREIREAQARRSSMGMRGQRASSSLGRGDISIPHHSVESSNLYKHISTTLPEPIRARHLLVYCSKRATDDELEKKGKGKQRDMGTEEGDKLVRDIMEEFMMTLGKGGIDTNVFAGAGGSTSVPLRPHPRNNSNKEVEAKMNSVIKRCKEEDRQWSRLIHLANEKQAKVVKEINSKLSNPEPSFTNLSIGDEWMSRALRVAEEVINEGEGNIEGLGDFGEVEFKVDNLHHLTHTSLQYSLQATRFLDGIFSSLISDLQTSPSQTSHQTHDPSDTLDPLSLVSVPSGLRKKEDTMVMLRTLASIEGGQSTFVSDSAAASGSGTALGSGVGIGVGSGLNNSTNGARIGMTPRRMGTTPRRGR</sequence>
<dbReference type="InterPro" id="IPR013218">
    <property type="entry name" value="Dsn1/Mis13"/>
</dbReference>
<feature type="region of interest" description="Disordered" evidence="1">
    <location>
        <begin position="1"/>
        <end position="202"/>
    </location>
</feature>
<evidence type="ECO:0000256" key="1">
    <source>
        <dbReference type="SAM" id="MobiDB-lite"/>
    </source>
</evidence>
<name>A0A4Q1BH80_TREME</name>
<dbReference type="EMBL" id="SDIL01000082">
    <property type="protein sequence ID" value="RXK36949.1"/>
    <property type="molecule type" value="Genomic_DNA"/>
</dbReference>
<dbReference type="Proteomes" id="UP000289152">
    <property type="component" value="Unassembled WGS sequence"/>
</dbReference>
<dbReference type="GO" id="GO:0007059">
    <property type="term" value="P:chromosome segregation"/>
    <property type="evidence" value="ECO:0007669"/>
    <property type="project" value="InterPro"/>
</dbReference>
<feature type="region of interest" description="Disordered" evidence="1">
    <location>
        <begin position="489"/>
        <end position="509"/>
    </location>
</feature>
<accession>A0A4Q1BH80</accession>
<keyword evidence="3" id="KW-1185">Reference proteome</keyword>
<evidence type="ECO:0000313" key="3">
    <source>
        <dbReference type="Proteomes" id="UP000289152"/>
    </source>
</evidence>
<evidence type="ECO:0000313" key="2">
    <source>
        <dbReference type="EMBL" id="RXK36949.1"/>
    </source>
</evidence>
<gene>
    <name evidence="2" type="ORF">M231_05783</name>
</gene>
<organism evidence="2 3">
    <name type="scientific">Tremella mesenterica</name>
    <name type="common">Jelly fungus</name>
    <dbReference type="NCBI Taxonomy" id="5217"/>
    <lineage>
        <taxon>Eukaryota</taxon>
        <taxon>Fungi</taxon>
        <taxon>Dikarya</taxon>
        <taxon>Basidiomycota</taxon>
        <taxon>Agaricomycotina</taxon>
        <taxon>Tremellomycetes</taxon>
        <taxon>Tremellales</taxon>
        <taxon>Tremellaceae</taxon>
        <taxon>Tremella</taxon>
    </lineage>
</organism>
<feature type="compositionally biased region" description="Low complexity" evidence="1">
    <location>
        <begin position="576"/>
        <end position="590"/>
    </location>
</feature>
<evidence type="ECO:0008006" key="4">
    <source>
        <dbReference type="Google" id="ProtNLM"/>
    </source>
</evidence>
<feature type="compositionally biased region" description="Polar residues" evidence="1">
    <location>
        <begin position="115"/>
        <end position="137"/>
    </location>
</feature>
<dbReference type="GO" id="GO:0000444">
    <property type="term" value="C:MIS12/MIND type complex"/>
    <property type="evidence" value="ECO:0007669"/>
    <property type="project" value="InterPro"/>
</dbReference>
<feature type="compositionally biased region" description="Basic residues" evidence="1">
    <location>
        <begin position="50"/>
        <end position="60"/>
    </location>
</feature>
<dbReference type="Pfam" id="PF08202">
    <property type="entry name" value="MIS13"/>
    <property type="match status" value="1"/>
</dbReference>
<feature type="compositionally biased region" description="Low complexity" evidence="1">
    <location>
        <begin position="145"/>
        <end position="185"/>
    </location>
</feature>
<comment type="caution">
    <text evidence="2">The sequence shown here is derived from an EMBL/GenBank/DDBJ whole genome shotgun (WGS) entry which is preliminary data.</text>
</comment>
<protein>
    <recommendedName>
        <fullName evidence="4">Kinetochore protein Mis13/DSN1</fullName>
    </recommendedName>
</protein>
<feature type="compositionally biased region" description="Low complexity" evidence="1">
    <location>
        <begin position="1"/>
        <end position="10"/>
    </location>
</feature>
<dbReference type="InParanoid" id="A0A4Q1BH80"/>
<dbReference type="PANTHER" id="PTHR14778">
    <property type="entry name" value="KINETOCHORE-ASSOCIATED PROTEIN DSN1 HOMOLOG"/>
    <property type="match status" value="1"/>
</dbReference>
<dbReference type="VEuPathDB" id="FungiDB:TREMEDRAFT_63637"/>
<dbReference type="GO" id="GO:0051301">
    <property type="term" value="P:cell division"/>
    <property type="evidence" value="ECO:0007669"/>
    <property type="project" value="InterPro"/>
</dbReference>
<dbReference type="AlphaFoldDB" id="A0A4Q1BH80"/>
<dbReference type="OrthoDB" id="3364649at2759"/>
<reference evidence="2 3" key="1">
    <citation type="submission" date="2016-06" db="EMBL/GenBank/DDBJ databases">
        <title>Evolution of pathogenesis and genome organization in the Tremellales.</title>
        <authorList>
            <person name="Cuomo C."/>
            <person name="Litvintseva A."/>
            <person name="Heitman J."/>
            <person name="Chen Y."/>
            <person name="Sun S."/>
            <person name="Springer D."/>
            <person name="Dromer F."/>
            <person name="Young S."/>
            <person name="Zeng Q."/>
            <person name="Chapman S."/>
            <person name="Gujja S."/>
            <person name="Saif S."/>
            <person name="Birren B."/>
        </authorList>
    </citation>
    <scope>NUCLEOTIDE SEQUENCE [LARGE SCALE GENOMIC DNA]</scope>
    <source>
        <strain evidence="2 3">ATCC 28783</strain>
    </source>
</reference>
<proteinExistence type="predicted"/>
<feature type="region of interest" description="Disordered" evidence="1">
    <location>
        <begin position="570"/>
        <end position="590"/>
    </location>
</feature>
<feature type="compositionally biased region" description="Basic and acidic residues" evidence="1">
    <location>
        <begin position="86"/>
        <end position="112"/>
    </location>
</feature>
<dbReference type="STRING" id="5217.A0A4Q1BH80"/>
<feature type="region of interest" description="Disordered" evidence="1">
    <location>
        <begin position="240"/>
        <end position="261"/>
    </location>
</feature>